<feature type="repeat" description="ANK" evidence="13">
    <location>
        <begin position="338"/>
        <end position="370"/>
    </location>
</feature>
<feature type="repeat" description="ANK" evidence="13">
    <location>
        <begin position="409"/>
        <end position="441"/>
    </location>
</feature>
<keyword evidence="5" id="KW-0677">Repeat</keyword>
<feature type="repeat" description="ANK" evidence="13">
    <location>
        <begin position="235"/>
        <end position="267"/>
    </location>
</feature>
<reference evidence="16" key="1">
    <citation type="submission" date="2025-08" db="UniProtKB">
        <authorList>
            <consortium name="Ensembl"/>
        </authorList>
    </citation>
    <scope>IDENTIFICATION</scope>
</reference>
<keyword evidence="6 14" id="KW-1133">Transmembrane helix</keyword>
<evidence type="ECO:0000256" key="14">
    <source>
        <dbReference type="SAM" id="Phobius"/>
    </source>
</evidence>
<keyword evidence="3" id="KW-0716">Sensory transduction</keyword>
<dbReference type="PANTHER" id="PTHR47143">
    <property type="entry name" value="TRANSIENT RECEPTOR POTENTIAL CATION CHANNEL PROTEIN PAINLESS"/>
    <property type="match status" value="1"/>
</dbReference>
<evidence type="ECO:0000256" key="9">
    <source>
        <dbReference type="ARBA" id="ARBA00023136"/>
    </source>
</evidence>
<dbReference type="PROSITE" id="PS50297">
    <property type="entry name" value="ANK_REP_REGION"/>
    <property type="match status" value="6"/>
</dbReference>
<keyword evidence="8" id="KW-0406">Ion transport</keyword>
<sequence>MLLTEQQSKHSGSYKCVMDEENATLDFTAVFEAALQGNTELLETFWRSRPGSLCARDESGATPLHYATSAGIPPVIQFLAHATGPEALNAQDFEGKTALHWAVEKNQLEVCGTLLELGADPNVLDAALMSPLHLAVSLRHHNLVNRLLSHRNTDANLEGELGNTPVMLACSMDNCEALSSLFKHDAALCKQNKLGHYAIHAAAFAGARKAMELVLRQGERLGYTIEAQINYLDKSNNSPLHLAVHGGNIDVIKFCIAKGARIDLRQCDKSTALHFACTQGAKEAVELMLASYGKVEDIINITDGANQTPLHRTMIFDYAELAALLISKGADVNRVDCKGHSALLLATSCSAWRCVALLLSRGADMKMKDRFGRNFLHLVVLQPKGLKNLSEDVLQLDNVRMLLADEDAEGCTPLHYACRLGTLDSVKSMLGLDASVCHKSRDKKSALHFAAQYGRINTCHRLLEGMMDSRLLNEGDQKGLTPLHLASRGGHAKVVELLLRKGALFHSDYTGWTCLHHAAAEGYTKTMNLLLGANLKLLDKPDEDGNTALHVAAKEGHASAVKLLLNRGAKVTFTNNDATFFHEALKYGRKEVVNAVIECERSEEALKTYNPRSSNRCVILEMIELLPESFKYLLDQCIKESEDDVNSSEYKITYNFSWLQLPIKMFKKLQKDEGNTVQPLAALNAMVQYNRIELLTHPVCKKYLEMKWNAYGSKAHILNLTIYSLGLLPLSHVIVTLRPACNITANGTTLHMESNSLEKQSYILTVCMFLVLAMNLYTMVKELVQVLQQRLSYFRDVSNSLDWGAAVSSLIFVIPLLMNLPTSWSWQAGAWAVFFSWVNFLLYLQRFEHFGIYVVMFGEIMSTLIRIIMLFFFLLLAFALAFYSLMLGQDNFNRLDLSVMQTFIMMVGELNYRENFLEPYLSGNLCFPFLTYAILVWFILLMPILLMNLLIGLAVGDIAEVQRNAALKRIAMQIELHTSLEEKLPYWFMKRVDHEALTLYPNRICGKKTSLLNLLSDKGPPKARARLSSSTEQLTPLEHEVQKQKHRLKEISTILEKQHNLLKLVIQKMEITSEAEEHDGPQLSPVPPPAAQLACARSRWVPLVKAVTRKK</sequence>
<feature type="repeat" description="ANK" evidence="13">
    <location>
        <begin position="478"/>
        <end position="503"/>
    </location>
</feature>
<evidence type="ECO:0000256" key="8">
    <source>
        <dbReference type="ARBA" id="ARBA00023065"/>
    </source>
</evidence>
<evidence type="ECO:0000313" key="16">
    <source>
        <dbReference type="Ensembl" id="ENSPKIP00000022990.1"/>
    </source>
</evidence>
<feature type="transmembrane region" description="Helical" evidence="14">
    <location>
        <begin position="864"/>
        <end position="886"/>
    </location>
</feature>
<dbReference type="Pfam" id="PF00023">
    <property type="entry name" value="Ank"/>
    <property type="match status" value="2"/>
</dbReference>
<reference evidence="16" key="2">
    <citation type="submission" date="2025-09" db="UniProtKB">
        <authorList>
            <consortium name="Ensembl"/>
        </authorList>
    </citation>
    <scope>IDENTIFICATION</scope>
</reference>
<dbReference type="RefSeq" id="XP_023650187.1">
    <property type="nucleotide sequence ID" value="XM_023794419.1"/>
</dbReference>
<evidence type="ECO:0000256" key="10">
    <source>
        <dbReference type="ARBA" id="ARBA00023180"/>
    </source>
</evidence>
<feature type="transmembrane region" description="Helical" evidence="14">
    <location>
        <begin position="801"/>
        <end position="818"/>
    </location>
</feature>
<evidence type="ECO:0000256" key="1">
    <source>
        <dbReference type="ARBA" id="ARBA00004141"/>
    </source>
</evidence>
<evidence type="ECO:0000256" key="2">
    <source>
        <dbReference type="ARBA" id="ARBA00022448"/>
    </source>
</evidence>
<evidence type="ECO:0000256" key="12">
    <source>
        <dbReference type="ARBA" id="ARBA00036634"/>
    </source>
</evidence>
<evidence type="ECO:0000256" key="4">
    <source>
        <dbReference type="ARBA" id="ARBA00022692"/>
    </source>
</evidence>
<dbReference type="InterPro" id="IPR002110">
    <property type="entry name" value="Ankyrin_rpt"/>
</dbReference>
<dbReference type="Pfam" id="PF00520">
    <property type="entry name" value="Ion_trans"/>
    <property type="match status" value="1"/>
</dbReference>
<dbReference type="GO" id="GO:1902495">
    <property type="term" value="C:transmembrane transporter complex"/>
    <property type="evidence" value="ECO:0007669"/>
    <property type="project" value="TreeGrafter"/>
</dbReference>
<feature type="repeat" description="ANK" evidence="13">
    <location>
        <begin position="94"/>
        <end position="126"/>
    </location>
</feature>
<keyword evidence="9 14" id="KW-0472">Membrane</keyword>
<feature type="transmembrane region" description="Helical" evidence="14">
    <location>
        <begin position="929"/>
        <end position="955"/>
    </location>
</feature>
<dbReference type="GeneID" id="111834772"/>
<evidence type="ECO:0000259" key="15">
    <source>
        <dbReference type="Pfam" id="PF00520"/>
    </source>
</evidence>
<keyword evidence="10" id="KW-0325">Glycoprotein</keyword>
<keyword evidence="11" id="KW-0407">Ion channel</keyword>
<evidence type="ECO:0000256" key="3">
    <source>
        <dbReference type="ARBA" id="ARBA00022606"/>
    </source>
</evidence>
<dbReference type="OrthoDB" id="1661883at2759"/>
<feature type="repeat" description="ANK" evidence="13">
    <location>
        <begin position="544"/>
        <end position="576"/>
    </location>
</feature>
<dbReference type="Gene3D" id="1.25.40.20">
    <property type="entry name" value="Ankyrin repeat-containing domain"/>
    <property type="match status" value="4"/>
</dbReference>
<accession>A0A3B3RYJ4</accession>
<keyword evidence="17" id="KW-1185">Reference proteome</keyword>
<dbReference type="InterPro" id="IPR036770">
    <property type="entry name" value="Ankyrin_rpt-contain_sf"/>
</dbReference>
<dbReference type="Pfam" id="PF12796">
    <property type="entry name" value="Ank_2"/>
    <property type="match status" value="5"/>
</dbReference>
<feature type="repeat" description="ANK" evidence="13">
    <location>
        <begin position="305"/>
        <end position="337"/>
    </location>
</feature>
<protein>
    <submittedName>
        <fullName evidence="16">Transient receptor potential cation channel, subfamily A, member 1b</fullName>
    </submittedName>
</protein>
<dbReference type="GO" id="GO:0005216">
    <property type="term" value="F:monoatomic ion channel activity"/>
    <property type="evidence" value="ECO:0007669"/>
    <property type="project" value="InterPro"/>
</dbReference>
<evidence type="ECO:0000256" key="7">
    <source>
        <dbReference type="ARBA" id="ARBA00023043"/>
    </source>
</evidence>
<dbReference type="STRING" id="1676925.ENSPKIP00000022990"/>
<evidence type="ECO:0000256" key="11">
    <source>
        <dbReference type="ARBA" id="ARBA00023303"/>
    </source>
</evidence>
<dbReference type="GeneTree" id="ENSGT00940000156118"/>
<evidence type="ECO:0000256" key="6">
    <source>
        <dbReference type="ARBA" id="ARBA00022989"/>
    </source>
</evidence>
<dbReference type="SMART" id="SM00248">
    <property type="entry name" value="ANK"/>
    <property type="match status" value="16"/>
</dbReference>
<dbReference type="PROSITE" id="PS50088">
    <property type="entry name" value="ANK_REPEAT"/>
    <property type="match status" value="7"/>
</dbReference>
<dbReference type="Proteomes" id="UP000261540">
    <property type="component" value="Unplaced"/>
</dbReference>
<keyword evidence="2" id="KW-0813">Transport</keyword>
<comment type="subcellular location">
    <subcellularLocation>
        <location evidence="1">Membrane</location>
        <topology evidence="1">Multi-pass membrane protein</topology>
    </subcellularLocation>
</comment>
<dbReference type="Ensembl" id="ENSPKIT00000003663.1">
    <property type="protein sequence ID" value="ENSPKIP00000022990.1"/>
    <property type="gene ID" value="ENSPKIG00000006784.1"/>
</dbReference>
<comment type="catalytic activity">
    <reaction evidence="12">
        <text>Ca(2+)(in) = Ca(2+)(out)</text>
        <dbReference type="Rhea" id="RHEA:29671"/>
        <dbReference type="ChEBI" id="CHEBI:29108"/>
    </reaction>
</comment>
<organism evidence="16 17">
    <name type="scientific">Paramormyrops kingsleyae</name>
    <dbReference type="NCBI Taxonomy" id="1676925"/>
    <lineage>
        <taxon>Eukaryota</taxon>
        <taxon>Metazoa</taxon>
        <taxon>Chordata</taxon>
        <taxon>Craniata</taxon>
        <taxon>Vertebrata</taxon>
        <taxon>Euteleostomi</taxon>
        <taxon>Actinopterygii</taxon>
        <taxon>Neopterygii</taxon>
        <taxon>Teleostei</taxon>
        <taxon>Osteoglossocephala</taxon>
        <taxon>Osteoglossomorpha</taxon>
        <taxon>Osteoglossiformes</taxon>
        <taxon>Mormyridae</taxon>
        <taxon>Paramormyrops</taxon>
    </lineage>
</organism>
<evidence type="ECO:0000256" key="13">
    <source>
        <dbReference type="PROSITE-ProRule" id="PRU00023"/>
    </source>
</evidence>
<feature type="transmembrane region" description="Helical" evidence="14">
    <location>
        <begin position="762"/>
        <end position="780"/>
    </location>
</feature>
<keyword evidence="7 13" id="KW-0040">ANK repeat</keyword>
<keyword evidence="4 14" id="KW-0812">Transmembrane</keyword>
<evidence type="ECO:0000256" key="5">
    <source>
        <dbReference type="ARBA" id="ARBA00022737"/>
    </source>
</evidence>
<dbReference type="KEGG" id="pki:111834772"/>
<dbReference type="InterPro" id="IPR052076">
    <property type="entry name" value="TRP_cation_channel"/>
</dbReference>
<dbReference type="InterPro" id="IPR005821">
    <property type="entry name" value="Ion_trans_dom"/>
</dbReference>
<evidence type="ECO:0000313" key="17">
    <source>
        <dbReference type="Proteomes" id="UP000261540"/>
    </source>
</evidence>
<dbReference type="CTD" id="474353"/>
<name>A0A3B3RYJ4_9TELE</name>
<feature type="transmembrane region" description="Helical" evidence="14">
    <location>
        <begin position="824"/>
        <end position="844"/>
    </location>
</feature>
<proteinExistence type="predicted"/>
<feature type="domain" description="Ion transport" evidence="15">
    <location>
        <begin position="749"/>
        <end position="964"/>
    </location>
</feature>
<dbReference type="AlphaFoldDB" id="A0A3B3RYJ4"/>
<dbReference type="PANTHER" id="PTHR47143:SF1">
    <property type="entry name" value="ION_TRANS DOMAIN-CONTAINING PROTEIN"/>
    <property type="match status" value="1"/>
</dbReference>
<dbReference type="SUPFAM" id="SSF48403">
    <property type="entry name" value="Ankyrin repeat"/>
    <property type="match status" value="2"/>
</dbReference>
<dbReference type="PRINTS" id="PR01415">
    <property type="entry name" value="ANKYRIN"/>
</dbReference>